<organism evidence="9 10">
    <name type="scientific">Polyangium fumosum</name>
    <dbReference type="NCBI Taxonomy" id="889272"/>
    <lineage>
        <taxon>Bacteria</taxon>
        <taxon>Pseudomonadati</taxon>
        <taxon>Myxococcota</taxon>
        <taxon>Polyangia</taxon>
        <taxon>Polyangiales</taxon>
        <taxon>Polyangiaceae</taxon>
        <taxon>Polyangium</taxon>
    </lineage>
</organism>
<evidence type="ECO:0000256" key="6">
    <source>
        <dbReference type="ARBA" id="ARBA00023136"/>
    </source>
</evidence>
<dbReference type="Proteomes" id="UP000309215">
    <property type="component" value="Unassembled WGS sequence"/>
</dbReference>
<name>A0A4U1J260_9BACT</name>
<sequence>MGEQKSRGGEQPKRRVPLYVRVLSGVVAGILLGLVFKERKYLFGSVGNAELGRLGLLVVKLLKALAVPLVFFAILDAFVKTDISLRKGARLVLICAVNATVALGIGLSIMNGFSPGRHLAGTLSELHRPGDVPSDAAQELLAASKKGSLGFLDNLSGYVPRSLVDPFSENSVITVVLLGLLVGVALRRARARSDEGTGPAMTVVEQGIGAVYAILVEALDIVVGIVPIAVLGVVADVVGKAGLRVFQSIWVFLFTVLAAMVLHSLVYYPLVAWLVGGKPPRVYLGIGADAILTGLSTNSSLATVPVTLKALDRMGVSPASARLAACIGTNLNNDGILLYEAITAVFLTQATGMTLGLGEEITIGLASVMAAAGIAGIPEAGLVVLPLVLTAAGLPDALIATAIPLVMTVDWFIARCRSGVNVMSDMLVAVLLDVGDGNGNGSGADARQGGGEDVANLLGDPGGPLGRGRDERP</sequence>
<keyword evidence="5 8" id="KW-1133">Transmembrane helix</keyword>
<keyword evidence="6 8" id="KW-0472">Membrane</keyword>
<dbReference type="AlphaFoldDB" id="A0A4U1J260"/>
<evidence type="ECO:0000256" key="5">
    <source>
        <dbReference type="ARBA" id="ARBA00022989"/>
    </source>
</evidence>
<evidence type="ECO:0000256" key="7">
    <source>
        <dbReference type="SAM" id="MobiDB-lite"/>
    </source>
</evidence>
<evidence type="ECO:0000313" key="10">
    <source>
        <dbReference type="Proteomes" id="UP000309215"/>
    </source>
</evidence>
<evidence type="ECO:0000313" key="9">
    <source>
        <dbReference type="EMBL" id="TKD01087.1"/>
    </source>
</evidence>
<feature type="transmembrane region" description="Helical" evidence="8">
    <location>
        <begin position="397"/>
        <end position="414"/>
    </location>
</feature>
<feature type="transmembrane region" description="Helical" evidence="8">
    <location>
        <begin position="91"/>
        <end position="110"/>
    </location>
</feature>
<proteinExistence type="predicted"/>
<dbReference type="PANTHER" id="PTHR42865">
    <property type="entry name" value="PROTON/GLUTAMATE-ASPARTATE SYMPORTER"/>
    <property type="match status" value="1"/>
</dbReference>
<dbReference type="InterPro" id="IPR001991">
    <property type="entry name" value="Na-dicarboxylate_symporter"/>
</dbReference>
<keyword evidence="3" id="KW-1003">Cell membrane</keyword>
<feature type="transmembrane region" description="Helical" evidence="8">
    <location>
        <begin position="250"/>
        <end position="270"/>
    </location>
</feature>
<dbReference type="RefSeq" id="WP_136932967.1">
    <property type="nucleotide sequence ID" value="NZ_SSMQ01000042.1"/>
</dbReference>
<keyword evidence="2" id="KW-0813">Transport</keyword>
<dbReference type="OrthoDB" id="9766690at2"/>
<feature type="transmembrane region" description="Helical" evidence="8">
    <location>
        <begin position="363"/>
        <end position="385"/>
    </location>
</feature>
<comment type="subcellular location">
    <subcellularLocation>
        <location evidence="1">Cell membrane</location>
        <topology evidence="1">Multi-pass membrane protein</topology>
    </subcellularLocation>
</comment>
<dbReference type="SUPFAM" id="SSF118215">
    <property type="entry name" value="Proton glutamate symport protein"/>
    <property type="match status" value="1"/>
</dbReference>
<keyword evidence="10" id="KW-1185">Reference proteome</keyword>
<feature type="transmembrane region" description="Helical" evidence="8">
    <location>
        <begin position="167"/>
        <end position="186"/>
    </location>
</feature>
<dbReference type="GO" id="GO:0005886">
    <property type="term" value="C:plasma membrane"/>
    <property type="evidence" value="ECO:0007669"/>
    <property type="project" value="UniProtKB-SubCell"/>
</dbReference>
<dbReference type="GO" id="GO:0015293">
    <property type="term" value="F:symporter activity"/>
    <property type="evidence" value="ECO:0007669"/>
    <property type="project" value="UniProtKB-KW"/>
</dbReference>
<feature type="transmembrane region" description="Helical" evidence="8">
    <location>
        <begin position="56"/>
        <end position="79"/>
    </location>
</feature>
<evidence type="ECO:0000256" key="1">
    <source>
        <dbReference type="ARBA" id="ARBA00004651"/>
    </source>
</evidence>
<feature type="compositionally biased region" description="Gly residues" evidence="7">
    <location>
        <begin position="442"/>
        <end position="452"/>
    </location>
</feature>
<keyword evidence="4 8" id="KW-0812">Transmembrane</keyword>
<dbReference type="InterPro" id="IPR036458">
    <property type="entry name" value="Na:dicarbo_symporter_sf"/>
</dbReference>
<gene>
    <name evidence="9" type="ORF">E8A74_32250</name>
</gene>
<evidence type="ECO:0000256" key="4">
    <source>
        <dbReference type="ARBA" id="ARBA00022692"/>
    </source>
</evidence>
<evidence type="ECO:0000256" key="2">
    <source>
        <dbReference type="ARBA" id="ARBA00022448"/>
    </source>
</evidence>
<feature type="transmembrane region" description="Helical" evidence="8">
    <location>
        <begin position="18"/>
        <end position="36"/>
    </location>
</feature>
<dbReference type="Gene3D" id="1.10.3860.10">
    <property type="entry name" value="Sodium:dicarboxylate symporter"/>
    <property type="match status" value="1"/>
</dbReference>
<evidence type="ECO:0000256" key="3">
    <source>
        <dbReference type="ARBA" id="ARBA00022475"/>
    </source>
</evidence>
<dbReference type="PRINTS" id="PR00173">
    <property type="entry name" value="EDTRNSPORT"/>
</dbReference>
<accession>A0A4U1J260</accession>
<protein>
    <submittedName>
        <fullName evidence="9">Dicarboxylate/amino acid:cation symporter</fullName>
    </submittedName>
</protein>
<reference evidence="9 10" key="1">
    <citation type="submission" date="2019-04" db="EMBL/GenBank/DDBJ databases">
        <authorList>
            <person name="Li Y."/>
            <person name="Wang J."/>
        </authorList>
    </citation>
    <scope>NUCLEOTIDE SEQUENCE [LARGE SCALE GENOMIC DNA]</scope>
    <source>
        <strain evidence="9 10">DSM 14668</strain>
    </source>
</reference>
<dbReference type="Pfam" id="PF00375">
    <property type="entry name" value="SDF"/>
    <property type="match status" value="1"/>
</dbReference>
<comment type="caution">
    <text evidence="9">The sequence shown here is derived from an EMBL/GenBank/DDBJ whole genome shotgun (WGS) entry which is preliminary data.</text>
</comment>
<dbReference type="PANTHER" id="PTHR42865:SF7">
    <property type="entry name" value="PROTON_GLUTAMATE-ASPARTATE SYMPORTER"/>
    <property type="match status" value="1"/>
</dbReference>
<evidence type="ECO:0000256" key="8">
    <source>
        <dbReference type="SAM" id="Phobius"/>
    </source>
</evidence>
<feature type="region of interest" description="Disordered" evidence="7">
    <location>
        <begin position="442"/>
        <end position="473"/>
    </location>
</feature>
<dbReference type="EMBL" id="SSMQ01000042">
    <property type="protein sequence ID" value="TKD01087.1"/>
    <property type="molecule type" value="Genomic_DNA"/>
</dbReference>